<accession>A0A803QBM4</accession>
<dbReference type="InterPro" id="IPR052929">
    <property type="entry name" value="RNase_H-like_EbsB-rel"/>
</dbReference>
<dbReference type="PANTHER" id="PTHR47074">
    <property type="entry name" value="BNAC02G40300D PROTEIN"/>
    <property type="match status" value="1"/>
</dbReference>
<keyword evidence="2" id="KW-1185">Reference proteome</keyword>
<dbReference type="EMBL" id="UZAU01000685">
    <property type="status" value="NOT_ANNOTATED_CDS"/>
    <property type="molecule type" value="Genomic_DNA"/>
</dbReference>
<reference evidence="1" key="2">
    <citation type="submission" date="2021-03" db="UniProtKB">
        <authorList>
            <consortium name="EnsemblPlants"/>
        </authorList>
    </citation>
    <scope>IDENTIFICATION</scope>
</reference>
<proteinExistence type="predicted"/>
<protein>
    <recommendedName>
        <fullName evidence="3">RNase H type-1 domain-containing protein</fullName>
    </recommendedName>
</protein>
<organism evidence="1 2">
    <name type="scientific">Cannabis sativa</name>
    <name type="common">Hemp</name>
    <name type="synonym">Marijuana</name>
    <dbReference type="NCBI Taxonomy" id="3483"/>
    <lineage>
        <taxon>Eukaryota</taxon>
        <taxon>Viridiplantae</taxon>
        <taxon>Streptophyta</taxon>
        <taxon>Embryophyta</taxon>
        <taxon>Tracheophyta</taxon>
        <taxon>Spermatophyta</taxon>
        <taxon>Magnoliopsida</taxon>
        <taxon>eudicotyledons</taxon>
        <taxon>Gunneridae</taxon>
        <taxon>Pentapetalae</taxon>
        <taxon>rosids</taxon>
        <taxon>fabids</taxon>
        <taxon>Rosales</taxon>
        <taxon>Cannabaceae</taxon>
        <taxon>Cannabis</taxon>
    </lineage>
</organism>
<dbReference type="AlphaFoldDB" id="A0A803QBM4"/>
<reference evidence="1" key="1">
    <citation type="submission" date="2018-11" db="EMBL/GenBank/DDBJ databases">
        <authorList>
            <person name="Grassa J C."/>
        </authorList>
    </citation>
    <scope>NUCLEOTIDE SEQUENCE [LARGE SCALE GENOMIC DNA]</scope>
</reference>
<sequence length="262" mass="27022">MYALIVVETIWRVRNDFIHNNSHPNVMKCIDQICNSYAELHDTFLPCPAPSLRGTWSPPPQDWIKLNCDVRVGLESMCTTVVAGNHLGKVVRIHTARLDFSDALCGEVAACCAAVSMALEEGFKFVLLESDLRLVINALNGTESHWAIENLIGTIIIFGVCVKANKKKKQTSSPIPIGIHSLSKTTPTVVDVEKGEGTKKSSGTKDGNMVILAGAGAVLATAAVVNTVTSGYSGGCGGGGDGDGGGGGCGGGGCGGCGGCGG</sequence>
<evidence type="ECO:0000313" key="1">
    <source>
        <dbReference type="EnsemblPlants" id="cds.evm.model.08.557"/>
    </source>
</evidence>
<dbReference type="Proteomes" id="UP000596661">
    <property type="component" value="Chromosome 8"/>
</dbReference>
<dbReference type="PANTHER" id="PTHR47074:SF11">
    <property type="entry name" value="REVERSE TRANSCRIPTASE-LIKE PROTEIN"/>
    <property type="match status" value="1"/>
</dbReference>
<dbReference type="EnsemblPlants" id="evm.model.08.557">
    <property type="protein sequence ID" value="cds.evm.model.08.557"/>
    <property type="gene ID" value="evm.TU.08.557"/>
</dbReference>
<dbReference type="Gramene" id="evm.model.08.557">
    <property type="protein sequence ID" value="cds.evm.model.08.557"/>
    <property type="gene ID" value="evm.TU.08.557"/>
</dbReference>
<name>A0A803QBM4_CANSA</name>
<evidence type="ECO:0000313" key="2">
    <source>
        <dbReference type="Proteomes" id="UP000596661"/>
    </source>
</evidence>
<evidence type="ECO:0008006" key="3">
    <source>
        <dbReference type="Google" id="ProtNLM"/>
    </source>
</evidence>